<dbReference type="EMBL" id="JAHESC010000035">
    <property type="protein sequence ID" value="MBT1689094.1"/>
    <property type="molecule type" value="Genomic_DNA"/>
</dbReference>
<name>A0AAP2DC83_9BACT</name>
<comment type="caution">
    <text evidence="2">The sequence shown here is derived from an EMBL/GenBank/DDBJ whole genome shotgun (WGS) entry which is preliminary data.</text>
</comment>
<dbReference type="Proteomes" id="UP001319180">
    <property type="component" value="Unassembled WGS sequence"/>
</dbReference>
<dbReference type="PROSITE" id="PS50943">
    <property type="entry name" value="HTH_CROC1"/>
    <property type="match status" value="1"/>
</dbReference>
<dbReference type="Pfam" id="PF13560">
    <property type="entry name" value="HTH_31"/>
    <property type="match status" value="1"/>
</dbReference>
<accession>A0AAP2DC83</accession>
<reference evidence="2 3" key="1">
    <citation type="submission" date="2021-05" db="EMBL/GenBank/DDBJ databases">
        <title>A Polyphasic approach of four new species of the genus Ohtaekwangia: Ohtaekwangia histidinii sp. nov., Ohtaekwangia cretensis sp. nov., Ohtaekwangia indiensis sp. nov., Ohtaekwangia reichenbachii sp. nov. from diverse environment.</title>
        <authorList>
            <person name="Octaviana S."/>
        </authorList>
    </citation>
    <scope>NUCLEOTIDE SEQUENCE [LARGE SCALE GENOMIC DNA]</scope>
    <source>
        <strain evidence="2 3">PWU37</strain>
    </source>
</reference>
<dbReference type="Gene3D" id="1.10.260.40">
    <property type="entry name" value="lambda repressor-like DNA-binding domains"/>
    <property type="match status" value="1"/>
</dbReference>
<evidence type="ECO:0000313" key="2">
    <source>
        <dbReference type="EMBL" id="MBT1689094.1"/>
    </source>
</evidence>
<dbReference type="InterPro" id="IPR001387">
    <property type="entry name" value="Cro/C1-type_HTH"/>
</dbReference>
<dbReference type="InterPro" id="IPR010982">
    <property type="entry name" value="Lambda_DNA-bd_dom_sf"/>
</dbReference>
<dbReference type="SMART" id="SM00530">
    <property type="entry name" value="HTH_XRE"/>
    <property type="match status" value="1"/>
</dbReference>
<dbReference type="CDD" id="cd00093">
    <property type="entry name" value="HTH_XRE"/>
    <property type="match status" value="1"/>
</dbReference>
<sequence length="79" mass="8655">MSQSEDLTPARRAILQRIGAKLRETREQQGRSIESVAAEAGITVELLCAIEAGREEVVLESLAWISAFYGTSHDDLPGR</sequence>
<evidence type="ECO:0000313" key="3">
    <source>
        <dbReference type="Proteomes" id="UP001319180"/>
    </source>
</evidence>
<feature type="domain" description="HTH cro/C1-type" evidence="1">
    <location>
        <begin position="22"/>
        <end position="76"/>
    </location>
</feature>
<dbReference type="RefSeq" id="WP_254092319.1">
    <property type="nucleotide sequence ID" value="NZ_JAHESC010000035.1"/>
</dbReference>
<dbReference type="GO" id="GO:0003677">
    <property type="term" value="F:DNA binding"/>
    <property type="evidence" value="ECO:0007669"/>
    <property type="project" value="InterPro"/>
</dbReference>
<gene>
    <name evidence="2" type="ORF">KK078_21185</name>
</gene>
<keyword evidence="3" id="KW-1185">Reference proteome</keyword>
<organism evidence="2 3">
    <name type="scientific">Dawidia soli</name>
    <dbReference type="NCBI Taxonomy" id="2782352"/>
    <lineage>
        <taxon>Bacteria</taxon>
        <taxon>Pseudomonadati</taxon>
        <taxon>Bacteroidota</taxon>
        <taxon>Cytophagia</taxon>
        <taxon>Cytophagales</taxon>
        <taxon>Chryseotaleaceae</taxon>
        <taxon>Dawidia</taxon>
    </lineage>
</organism>
<protein>
    <submittedName>
        <fullName evidence="2">Helix-turn-helix domain-containing protein</fullName>
    </submittedName>
</protein>
<dbReference type="SUPFAM" id="SSF47413">
    <property type="entry name" value="lambda repressor-like DNA-binding domains"/>
    <property type="match status" value="1"/>
</dbReference>
<evidence type="ECO:0000259" key="1">
    <source>
        <dbReference type="PROSITE" id="PS50943"/>
    </source>
</evidence>
<proteinExistence type="predicted"/>
<dbReference type="AlphaFoldDB" id="A0AAP2DC83"/>